<dbReference type="PANTHER" id="PTHR44688:SF25">
    <property type="entry name" value="HTH LUXR-TYPE DOMAIN-CONTAINING PROTEIN"/>
    <property type="match status" value="1"/>
</dbReference>
<dbReference type="GO" id="GO:0003677">
    <property type="term" value="F:DNA binding"/>
    <property type="evidence" value="ECO:0007669"/>
    <property type="project" value="UniProtKB-KW"/>
</dbReference>
<comment type="caution">
    <text evidence="5">The sequence shown here is derived from an EMBL/GenBank/DDBJ whole genome shotgun (WGS) entry which is preliminary data.</text>
</comment>
<dbReference type="SMART" id="SM00421">
    <property type="entry name" value="HTH_LUXR"/>
    <property type="match status" value="1"/>
</dbReference>
<evidence type="ECO:0000259" key="4">
    <source>
        <dbReference type="PROSITE" id="PS50043"/>
    </source>
</evidence>
<dbReference type="EMBL" id="JAANCM010000010">
    <property type="protein sequence ID" value="NHT77635.1"/>
    <property type="molecule type" value="Genomic_DNA"/>
</dbReference>
<reference evidence="5" key="1">
    <citation type="submission" date="2020-03" db="EMBL/GenBank/DDBJ databases">
        <title>Ferranicluibacter endophyticum gen. nov., sp. nov., a new genus isolated from Rubus ulmifolius Schott. stem.</title>
        <authorList>
            <person name="Roca-Couso R."/>
            <person name="Flores-Felix J.D."/>
            <person name="Igual J.M."/>
            <person name="Rivas R."/>
        </authorList>
    </citation>
    <scope>NUCLEOTIDE SEQUENCE</scope>
    <source>
        <strain evidence="5">CRRU44</strain>
    </source>
</reference>
<dbReference type="InterPro" id="IPR036388">
    <property type="entry name" value="WH-like_DNA-bd_sf"/>
</dbReference>
<feature type="domain" description="HTH luxR-type" evidence="4">
    <location>
        <begin position="174"/>
        <end position="239"/>
    </location>
</feature>
<evidence type="ECO:0000313" key="5">
    <source>
        <dbReference type="EMBL" id="NHT77635.1"/>
    </source>
</evidence>
<protein>
    <submittedName>
        <fullName evidence="5">LuxR family transcriptional regulator</fullName>
    </submittedName>
</protein>
<evidence type="ECO:0000256" key="1">
    <source>
        <dbReference type="ARBA" id="ARBA00023015"/>
    </source>
</evidence>
<proteinExistence type="predicted"/>
<dbReference type="Gene3D" id="3.30.450.80">
    <property type="entry name" value="Transcription factor LuxR-like, autoinducer-binding domain"/>
    <property type="match status" value="1"/>
</dbReference>
<gene>
    <name evidence="5" type="ORF">G8E10_18165</name>
</gene>
<dbReference type="PROSITE" id="PS50043">
    <property type="entry name" value="HTH_LUXR_2"/>
    <property type="match status" value="1"/>
</dbReference>
<dbReference type="InterPro" id="IPR005143">
    <property type="entry name" value="TF_LuxR_autoind-bd_dom"/>
</dbReference>
<accession>A0AA43ZGU7</accession>
<organism evidence="5 6">
    <name type="scientific">Ferranicluibacter rubi</name>
    <dbReference type="NCBI Taxonomy" id="2715133"/>
    <lineage>
        <taxon>Bacteria</taxon>
        <taxon>Pseudomonadati</taxon>
        <taxon>Pseudomonadota</taxon>
        <taxon>Alphaproteobacteria</taxon>
        <taxon>Hyphomicrobiales</taxon>
        <taxon>Rhizobiaceae</taxon>
        <taxon>Ferranicluibacter</taxon>
    </lineage>
</organism>
<dbReference type="Pfam" id="PF03472">
    <property type="entry name" value="Autoind_bind"/>
    <property type="match status" value="1"/>
</dbReference>
<dbReference type="SUPFAM" id="SSF46894">
    <property type="entry name" value="C-terminal effector domain of the bipartite response regulators"/>
    <property type="match status" value="1"/>
</dbReference>
<keyword evidence="3" id="KW-0804">Transcription</keyword>
<dbReference type="Proteomes" id="UP001155840">
    <property type="component" value="Unassembled WGS sequence"/>
</dbReference>
<dbReference type="InterPro" id="IPR000792">
    <property type="entry name" value="Tscrpt_reg_LuxR_C"/>
</dbReference>
<dbReference type="InterPro" id="IPR036693">
    <property type="entry name" value="TF_LuxR_autoind-bd_dom_sf"/>
</dbReference>
<dbReference type="Pfam" id="PF00196">
    <property type="entry name" value="GerE"/>
    <property type="match status" value="1"/>
</dbReference>
<dbReference type="PANTHER" id="PTHR44688">
    <property type="entry name" value="DNA-BINDING TRANSCRIPTIONAL ACTIVATOR DEVR_DOSR"/>
    <property type="match status" value="1"/>
</dbReference>
<dbReference type="SUPFAM" id="SSF75516">
    <property type="entry name" value="Pheromone-binding domain of LuxR-like quorum-sensing transcription factors"/>
    <property type="match status" value="1"/>
</dbReference>
<dbReference type="PRINTS" id="PR00038">
    <property type="entry name" value="HTHLUXR"/>
</dbReference>
<dbReference type="GO" id="GO:0006355">
    <property type="term" value="P:regulation of DNA-templated transcription"/>
    <property type="evidence" value="ECO:0007669"/>
    <property type="project" value="InterPro"/>
</dbReference>
<name>A0AA43ZGU7_9HYPH</name>
<dbReference type="Gene3D" id="1.10.10.10">
    <property type="entry name" value="Winged helix-like DNA-binding domain superfamily/Winged helix DNA-binding domain"/>
    <property type="match status" value="1"/>
</dbReference>
<dbReference type="InterPro" id="IPR016032">
    <property type="entry name" value="Sig_transdc_resp-reg_C-effctor"/>
</dbReference>
<sequence length="243" mass="27523">MGVRLRLHLTLEDIRDTKHRGEIDSLLRITCARYDLSHATFLALRFKSSSKHDPFYFTTYPEAWVDTYVARNFFELDPLIGVSLAGLLPVDWESVDRTDRNVSLFFEEALSHGVGPNGLTFPIRGPYGERAFFSVSSHFTQPDWADLRALIINDLHVLSYYLHETILGVTGLRPVVRSKALSRREKQCLELLAAGQIHKQIAATLEISESSVRLYLRTARHKLGALTSHHAVARATILDLINI</sequence>
<evidence type="ECO:0000313" key="6">
    <source>
        <dbReference type="Proteomes" id="UP001155840"/>
    </source>
</evidence>
<keyword evidence="2" id="KW-0238">DNA-binding</keyword>
<dbReference type="AlphaFoldDB" id="A0AA43ZGU7"/>
<keyword evidence="1" id="KW-0805">Transcription regulation</keyword>
<evidence type="ECO:0000256" key="2">
    <source>
        <dbReference type="ARBA" id="ARBA00023125"/>
    </source>
</evidence>
<keyword evidence="6" id="KW-1185">Reference proteome</keyword>
<dbReference type="CDD" id="cd06170">
    <property type="entry name" value="LuxR_C_like"/>
    <property type="match status" value="1"/>
</dbReference>
<evidence type="ECO:0000256" key="3">
    <source>
        <dbReference type="ARBA" id="ARBA00023163"/>
    </source>
</evidence>